<dbReference type="Gene3D" id="3.20.20.70">
    <property type="entry name" value="Aldolase class I"/>
    <property type="match status" value="1"/>
</dbReference>
<organism evidence="1">
    <name type="scientific">Ascaris suum</name>
    <name type="common">Pig roundworm</name>
    <name type="synonym">Ascaris lumbricoides</name>
    <dbReference type="NCBI Taxonomy" id="6253"/>
    <lineage>
        <taxon>Eukaryota</taxon>
        <taxon>Metazoa</taxon>
        <taxon>Ecdysozoa</taxon>
        <taxon>Nematoda</taxon>
        <taxon>Chromadorea</taxon>
        <taxon>Rhabditida</taxon>
        <taxon>Spirurina</taxon>
        <taxon>Ascaridomorpha</taxon>
        <taxon>Ascaridoidea</taxon>
        <taxon>Ascarididae</taxon>
        <taxon>Ascaris</taxon>
    </lineage>
</organism>
<reference evidence="1" key="1">
    <citation type="journal article" date="2011" name="Genome Res.">
        <title>Deep small RNA sequencing from the nematode Ascaris reveals conservation, functional diversification, and novel developmental profiles.</title>
        <authorList>
            <person name="Wang J."/>
            <person name="Czech B."/>
            <person name="Crunk A."/>
            <person name="Wallace A."/>
            <person name="Mitreva M."/>
            <person name="Hannon G.J."/>
            <person name="Davis R.E."/>
        </authorList>
    </citation>
    <scope>NUCLEOTIDE SEQUENCE</scope>
</reference>
<accession>F1L640</accession>
<dbReference type="EMBL" id="JI172130">
    <property type="protein sequence ID" value="ADY45594.1"/>
    <property type="molecule type" value="mRNA"/>
</dbReference>
<dbReference type="InterPro" id="IPR013785">
    <property type="entry name" value="Aldolase_TIM"/>
</dbReference>
<name>F1L640_ASCSU</name>
<protein>
    <submittedName>
        <fullName evidence="1">Deoxyribose-phosphate aldolase</fullName>
    </submittedName>
</protein>
<dbReference type="SUPFAM" id="SSF51569">
    <property type="entry name" value="Aldolase"/>
    <property type="match status" value="1"/>
</dbReference>
<evidence type="ECO:0000313" key="1">
    <source>
        <dbReference type="EMBL" id="ADY45594.1"/>
    </source>
</evidence>
<dbReference type="AlphaFoldDB" id="F1L640"/>
<proteinExistence type="evidence at transcript level"/>
<sequence length="186" mass="21272">MLNMNGAIIAYNDRMRPSRKFSCEWHRHSHRIRVYLVRFRVLFEGPYLMTFDEATFKQHAESYKINPDTVRVAVKKINEKANELLNDKAEVKKLIGYIDLTTLGADDTRKKVESVVEKALLPLPQEPSLRCAAVCVYPARVADVKGYITSFLREDKHCLSGDWFSIGSISPRVTCSGDQTCDRGWS</sequence>